<dbReference type="GO" id="GO:0005525">
    <property type="term" value="F:GTP binding"/>
    <property type="evidence" value="ECO:0007669"/>
    <property type="project" value="UniProtKB-KW"/>
</dbReference>
<dbReference type="InterPro" id="IPR027417">
    <property type="entry name" value="P-loop_NTPase"/>
</dbReference>
<dbReference type="PROSITE" id="PS51722">
    <property type="entry name" value="G_TR_2"/>
    <property type="match status" value="1"/>
</dbReference>
<dbReference type="AlphaFoldDB" id="A0A5J4UHY3"/>
<evidence type="ECO:0000256" key="1">
    <source>
        <dbReference type="ARBA" id="ARBA00022741"/>
    </source>
</evidence>
<comment type="caution">
    <text evidence="4">The sequence shown here is derived from an EMBL/GenBank/DDBJ whole genome shotgun (WGS) entry which is preliminary data.</text>
</comment>
<gene>
    <name evidence="4" type="ORF">EZS28_034783</name>
</gene>
<dbReference type="FunFam" id="3.40.50.300:FF:001857">
    <property type="entry name" value="Elongation factor 1-alpha"/>
    <property type="match status" value="1"/>
</dbReference>
<reference evidence="4 5" key="1">
    <citation type="submission" date="2019-03" db="EMBL/GenBank/DDBJ databases">
        <title>Single cell metagenomics reveals metabolic interactions within the superorganism composed of flagellate Streblomastix strix and complex community of Bacteroidetes bacteria on its surface.</title>
        <authorList>
            <person name="Treitli S.C."/>
            <person name="Kolisko M."/>
            <person name="Husnik F."/>
            <person name="Keeling P."/>
            <person name="Hampl V."/>
        </authorList>
    </citation>
    <scope>NUCLEOTIDE SEQUENCE [LARGE SCALE GENOMIC DNA]</scope>
    <source>
        <strain evidence="4">ST1C</strain>
    </source>
</reference>
<evidence type="ECO:0000313" key="5">
    <source>
        <dbReference type="Proteomes" id="UP000324800"/>
    </source>
</evidence>
<name>A0A5J4UHY3_9EUKA</name>
<dbReference type="OrthoDB" id="342024at2759"/>
<dbReference type="PRINTS" id="PR00315">
    <property type="entry name" value="ELONGATNFCT"/>
</dbReference>
<dbReference type="Proteomes" id="UP000324800">
    <property type="component" value="Unassembled WGS sequence"/>
</dbReference>
<dbReference type="EMBL" id="SNRW01016124">
    <property type="protein sequence ID" value="KAA6369691.1"/>
    <property type="molecule type" value="Genomic_DNA"/>
</dbReference>
<evidence type="ECO:0000313" key="4">
    <source>
        <dbReference type="EMBL" id="KAA6369691.1"/>
    </source>
</evidence>
<feature type="domain" description="Tr-type G" evidence="3">
    <location>
        <begin position="70"/>
        <end position="259"/>
    </location>
</feature>
<dbReference type="PANTHER" id="PTHR23115">
    <property type="entry name" value="TRANSLATION FACTOR"/>
    <property type="match status" value="1"/>
</dbReference>
<keyword evidence="2" id="KW-0342">GTP-binding</keyword>
<protein>
    <submittedName>
        <fullName evidence="4">Putative Elongation factor 1-alpha</fullName>
    </submittedName>
</protein>
<dbReference type="Pfam" id="PF00009">
    <property type="entry name" value="GTP_EFTU"/>
    <property type="match status" value="1"/>
</dbReference>
<proteinExistence type="predicted"/>
<keyword evidence="4" id="KW-0251">Elongation factor</keyword>
<evidence type="ECO:0000256" key="2">
    <source>
        <dbReference type="ARBA" id="ARBA00023134"/>
    </source>
</evidence>
<sequence>MIEMKFAKSLTLAANIAGGGYEQNNSVIRSAKKSIDIILLLLKGVIRRKLGKKQIRKSNQLFTNAMEKDKVCFIFIVIGNIDIRKSTTTEHFIYKCGEIGKRTIEKFEQEAEQIGKSSIKYVWLLDKLKAERERGITINIPLWKFETTRYYFTIIDAASHRDFTKNMITGTSHADAALLIVAVNQGEFEAGISKDGQTHEHALLAYTLGVKQLIVLVNKMDDKSVNFSEARYVEIIWEIKNYLKKIGNNSDKIQMIPIS</sequence>
<evidence type="ECO:0000259" key="3">
    <source>
        <dbReference type="PROSITE" id="PS51722"/>
    </source>
</evidence>
<dbReference type="GO" id="GO:0003924">
    <property type="term" value="F:GTPase activity"/>
    <property type="evidence" value="ECO:0007669"/>
    <property type="project" value="InterPro"/>
</dbReference>
<dbReference type="Gene3D" id="3.40.50.300">
    <property type="entry name" value="P-loop containing nucleotide triphosphate hydrolases"/>
    <property type="match status" value="1"/>
</dbReference>
<dbReference type="GO" id="GO:0003746">
    <property type="term" value="F:translation elongation factor activity"/>
    <property type="evidence" value="ECO:0007669"/>
    <property type="project" value="UniProtKB-KW"/>
</dbReference>
<accession>A0A5J4UHY3</accession>
<dbReference type="InterPro" id="IPR000795">
    <property type="entry name" value="T_Tr_GTP-bd_dom"/>
</dbReference>
<keyword evidence="1" id="KW-0547">Nucleotide-binding</keyword>
<organism evidence="4 5">
    <name type="scientific">Streblomastix strix</name>
    <dbReference type="NCBI Taxonomy" id="222440"/>
    <lineage>
        <taxon>Eukaryota</taxon>
        <taxon>Metamonada</taxon>
        <taxon>Preaxostyla</taxon>
        <taxon>Oxymonadida</taxon>
        <taxon>Streblomastigidae</taxon>
        <taxon>Streblomastix</taxon>
    </lineage>
</organism>
<dbReference type="SUPFAM" id="SSF52540">
    <property type="entry name" value="P-loop containing nucleoside triphosphate hydrolases"/>
    <property type="match status" value="1"/>
</dbReference>
<dbReference type="InterPro" id="IPR050100">
    <property type="entry name" value="TRAFAC_GTPase_members"/>
</dbReference>
<keyword evidence="4" id="KW-0648">Protein biosynthesis</keyword>